<keyword evidence="1" id="KW-0175">Coiled coil</keyword>
<organism evidence="3 4">
    <name type="scientific">Anolis carolinensis</name>
    <name type="common">Green anole</name>
    <name type="synonym">American chameleon</name>
    <dbReference type="NCBI Taxonomy" id="28377"/>
    <lineage>
        <taxon>Eukaryota</taxon>
        <taxon>Metazoa</taxon>
        <taxon>Chordata</taxon>
        <taxon>Craniata</taxon>
        <taxon>Vertebrata</taxon>
        <taxon>Euteleostomi</taxon>
        <taxon>Lepidosauria</taxon>
        <taxon>Squamata</taxon>
        <taxon>Bifurcata</taxon>
        <taxon>Unidentata</taxon>
        <taxon>Episquamata</taxon>
        <taxon>Toxicofera</taxon>
        <taxon>Iguania</taxon>
        <taxon>Dactyloidae</taxon>
        <taxon>Anolis</taxon>
    </lineage>
</organism>
<reference evidence="3" key="3">
    <citation type="submission" date="2025-09" db="UniProtKB">
        <authorList>
            <consortium name="Ensembl"/>
        </authorList>
    </citation>
    <scope>IDENTIFICATION</scope>
</reference>
<dbReference type="Ensembl" id="ENSACAT00000050407.1">
    <property type="protein sequence ID" value="ENSACAP00000036945.1"/>
    <property type="gene ID" value="ENSACAG00000036517.1"/>
</dbReference>
<dbReference type="PANTHER" id="PTHR31635">
    <property type="entry name" value="REVERSE TRANSCRIPTASE DOMAIN-CONTAINING PROTEIN-RELATED"/>
    <property type="match status" value="1"/>
</dbReference>
<accession>A0A803TP05</accession>
<dbReference type="Proteomes" id="UP000001646">
    <property type="component" value="Chromosome 2"/>
</dbReference>
<keyword evidence="4" id="KW-1185">Reference proteome</keyword>
<dbReference type="SUPFAM" id="SSF56672">
    <property type="entry name" value="DNA/RNA polymerases"/>
    <property type="match status" value="1"/>
</dbReference>
<dbReference type="InterPro" id="IPR043502">
    <property type="entry name" value="DNA/RNA_pol_sf"/>
</dbReference>
<dbReference type="CDD" id="cd01650">
    <property type="entry name" value="RT_nLTR_like"/>
    <property type="match status" value="1"/>
</dbReference>
<reference evidence="3" key="2">
    <citation type="submission" date="2025-08" db="UniProtKB">
        <authorList>
            <consortium name="Ensembl"/>
        </authorList>
    </citation>
    <scope>IDENTIFICATION</scope>
</reference>
<evidence type="ECO:0000313" key="3">
    <source>
        <dbReference type="Ensembl" id="ENSACAP00000036945.1"/>
    </source>
</evidence>
<sequence length="659" mass="78801">MLLKDLTEQKRYKDLLIEYFQLNREEDTDIAIIWVASKAYIRGQFIQHNIRKNKDKRARQKELEEETVSLEKKLKNNPRDKEITFKLDALKRQVEEQLEEVGRKMTYVRQQNFENANKIGKWLAWKMNKRKQLQCIDKIQENNIYFDRKEIENQFVKYYRNLYSEDNIPKEKVMQYLGEQDIKKLRENQREQLNKKIGIEEIERAIKRLPSNKAPGPDGLTTTYYKIFQDILKIPLQKVMNRILEGARVPQTWENANIVLIPKKNTENSKVANYRPISLLNVDYKLFTSILADRFKNVLAKRIHEDQCGFLPGRQQKENIRIILNAIEYYEKNRQKEIAFLFLDAKKAFDSVNWFSMFEILAEMYIRYYFKHAIRNIYLQQRARIIINGQLSDTIEIRKGTRQGCPLSPLLFTLTSEILLEAIRNNKELKGLRTKNNNYKTRAYADDIVCIIEEPTDQIKLWLEEIEKFWEIAGIKINRGKTKILTKNIPHSQKEEIQHKTGIEVVKKFKYLGIELTASNAQLQKNNYDKKWREIKQKMKRWDVLHLSLLRKIAAIKMKVLAEVLFIFRNLPILSNKKKTLNEWQREINKFIWGRKRARIKFQYMKDDIRRGGMGVPNLQLYYDAAALEWVKEWVTLRKTRILALEGQDLNKGWHAYLW</sequence>
<dbReference type="GeneTree" id="ENSGT01150000286916"/>
<feature type="domain" description="Reverse transcriptase" evidence="2">
    <location>
        <begin position="242"/>
        <end position="516"/>
    </location>
</feature>
<evidence type="ECO:0000313" key="4">
    <source>
        <dbReference type="Proteomes" id="UP000001646"/>
    </source>
</evidence>
<dbReference type="InterPro" id="IPR000477">
    <property type="entry name" value="RT_dom"/>
</dbReference>
<feature type="coiled-coil region" evidence="1">
    <location>
        <begin position="46"/>
        <end position="73"/>
    </location>
</feature>
<dbReference type="PANTHER" id="PTHR31635:SF196">
    <property type="entry name" value="REVERSE TRANSCRIPTASE DOMAIN-CONTAINING PROTEIN-RELATED"/>
    <property type="match status" value="1"/>
</dbReference>
<evidence type="ECO:0000256" key="1">
    <source>
        <dbReference type="SAM" id="Coils"/>
    </source>
</evidence>
<proteinExistence type="predicted"/>
<evidence type="ECO:0000259" key="2">
    <source>
        <dbReference type="PROSITE" id="PS50878"/>
    </source>
</evidence>
<dbReference type="InParanoid" id="A0A803TP05"/>
<dbReference type="PROSITE" id="PS50878">
    <property type="entry name" value="RT_POL"/>
    <property type="match status" value="1"/>
</dbReference>
<name>A0A803TP05_ANOCA</name>
<dbReference type="Pfam" id="PF00078">
    <property type="entry name" value="RVT_1"/>
    <property type="match status" value="1"/>
</dbReference>
<protein>
    <recommendedName>
        <fullName evidence="2">Reverse transcriptase domain-containing protein</fullName>
    </recommendedName>
</protein>
<dbReference type="AlphaFoldDB" id="A0A803TP05"/>
<reference evidence="3 4" key="1">
    <citation type="submission" date="2009-12" db="EMBL/GenBank/DDBJ databases">
        <title>The Genome Sequence of Anolis carolinensis (Green Anole Lizard).</title>
        <authorList>
            <consortium name="The Genome Sequencing Platform"/>
            <person name="Di Palma F."/>
            <person name="Alfoldi J."/>
            <person name="Heiman D."/>
            <person name="Young S."/>
            <person name="Grabherr M."/>
            <person name="Johnson J."/>
            <person name="Lander E.S."/>
            <person name="Lindblad-Toh K."/>
        </authorList>
    </citation>
    <scope>NUCLEOTIDE SEQUENCE [LARGE SCALE GENOMIC DNA]</scope>
    <source>
        <strain evidence="3 4">JBL SC #1</strain>
    </source>
</reference>